<feature type="region of interest" description="Disordered" evidence="1">
    <location>
        <begin position="66"/>
        <end position="87"/>
    </location>
</feature>
<evidence type="ECO:0008006" key="4">
    <source>
        <dbReference type="Google" id="ProtNLM"/>
    </source>
</evidence>
<accession>A0ABP9F6H8</accession>
<comment type="caution">
    <text evidence="2">The sequence shown here is derived from an EMBL/GenBank/DDBJ whole genome shotgun (WGS) entry which is preliminary data.</text>
</comment>
<dbReference type="RefSeq" id="WP_345336123.1">
    <property type="nucleotide sequence ID" value="NZ_BAABJZ010000091.1"/>
</dbReference>
<sequence>MKNQKKAYRKQDQRTHFVTGIVAGAAVAYLLSQKQVRDSIGQTGQKAWSAVRGEVEELKERLEDAQAELAMHRQNSQTDPDPTGEPQ</sequence>
<dbReference type="EMBL" id="BAABJZ010000091">
    <property type="protein sequence ID" value="GAA4893821.1"/>
    <property type="molecule type" value="Genomic_DNA"/>
</dbReference>
<feature type="compositionally biased region" description="Polar residues" evidence="1">
    <location>
        <begin position="73"/>
        <end position="87"/>
    </location>
</feature>
<evidence type="ECO:0000256" key="1">
    <source>
        <dbReference type="SAM" id="MobiDB-lite"/>
    </source>
</evidence>
<protein>
    <recommendedName>
        <fullName evidence="4">YtxH domain-containing protein</fullName>
    </recommendedName>
</protein>
<name>A0ABP9F6H8_9GAMM</name>
<evidence type="ECO:0000313" key="2">
    <source>
        <dbReference type="EMBL" id="GAA4893821.1"/>
    </source>
</evidence>
<evidence type="ECO:0000313" key="3">
    <source>
        <dbReference type="Proteomes" id="UP001499988"/>
    </source>
</evidence>
<gene>
    <name evidence="2" type="ORF">GCM10023333_28730</name>
</gene>
<reference evidence="3" key="1">
    <citation type="journal article" date="2019" name="Int. J. Syst. Evol. Microbiol.">
        <title>The Global Catalogue of Microorganisms (GCM) 10K type strain sequencing project: providing services to taxonomists for standard genome sequencing and annotation.</title>
        <authorList>
            <consortium name="The Broad Institute Genomics Platform"/>
            <consortium name="The Broad Institute Genome Sequencing Center for Infectious Disease"/>
            <person name="Wu L."/>
            <person name="Ma J."/>
        </authorList>
    </citation>
    <scope>NUCLEOTIDE SEQUENCE [LARGE SCALE GENOMIC DNA]</scope>
    <source>
        <strain evidence="3">JCM 18401</strain>
    </source>
</reference>
<proteinExistence type="predicted"/>
<organism evidence="2 3">
    <name type="scientific">Ferrimonas pelagia</name>
    <dbReference type="NCBI Taxonomy" id="1177826"/>
    <lineage>
        <taxon>Bacteria</taxon>
        <taxon>Pseudomonadati</taxon>
        <taxon>Pseudomonadota</taxon>
        <taxon>Gammaproteobacteria</taxon>
        <taxon>Alteromonadales</taxon>
        <taxon>Ferrimonadaceae</taxon>
        <taxon>Ferrimonas</taxon>
    </lineage>
</organism>
<dbReference type="Proteomes" id="UP001499988">
    <property type="component" value="Unassembled WGS sequence"/>
</dbReference>
<keyword evidence="3" id="KW-1185">Reference proteome</keyword>